<dbReference type="Pfam" id="PF13030">
    <property type="entry name" value="DUF3891"/>
    <property type="match status" value="1"/>
</dbReference>
<dbReference type="EMBL" id="PDOF01000001">
    <property type="protein sequence ID" value="PYZ98165.1"/>
    <property type="molecule type" value="Genomic_DNA"/>
</dbReference>
<evidence type="ECO:0000313" key="2">
    <source>
        <dbReference type="Proteomes" id="UP000248066"/>
    </source>
</evidence>
<dbReference type="Proteomes" id="UP000248066">
    <property type="component" value="Unassembled WGS sequence"/>
</dbReference>
<proteinExistence type="predicted"/>
<evidence type="ECO:0008006" key="3">
    <source>
        <dbReference type="Google" id="ProtNLM"/>
    </source>
</evidence>
<evidence type="ECO:0000313" key="1">
    <source>
        <dbReference type="EMBL" id="PYZ98165.1"/>
    </source>
</evidence>
<dbReference type="InterPro" id="IPR024992">
    <property type="entry name" value="DUF3891"/>
</dbReference>
<protein>
    <recommendedName>
        <fullName evidence="3">DUF3891 family protein</fullName>
    </recommendedName>
</protein>
<comment type="caution">
    <text evidence="1">The sequence shown here is derived from an EMBL/GenBank/DDBJ whole genome shotgun (WGS) entry which is preliminary data.</text>
</comment>
<sequence>MLKRMKETFRELKIKTGKGGLCMIVRQDEEGLSFFEQDRHAHLSGVFAAAWNEDLFAGTAWKDSVCLAVTQHDRGWASLDREIVTDGEKGMPLSFTDYPLKRKISVYKSGVDELLRMDPYSALLVSLHYASFFKGKRDPDGTAFMISEQRRQQQIRKHLGANGPSEEALSFHFDLLQLCDNLSLYLCMNRWGVKKEDEMPWFKNGFPQRLAPLRGRVMEAKFNSANTVTISPYPFLKDAVSVTIPYKYVRMKDVNTTGSKVWNKAYERAPQLYHSIAICR</sequence>
<name>A0A2W0HKX1_9BACI</name>
<organism evidence="1 2">
    <name type="scientific">Alteribacter lacisalsi</name>
    <dbReference type="NCBI Taxonomy" id="2045244"/>
    <lineage>
        <taxon>Bacteria</taxon>
        <taxon>Bacillati</taxon>
        <taxon>Bacillota</taxon>
        <taxon>Bacilli</taxon>
        <taxon>Bacillales</taxon>
        <taxon>Bacillaceae</taxon>
        <taxon>Alteribacter</taxon>
    </lineage>
</organism>
<accession>A0A2W0HKX1</accession>
<keyword evidence="2" id="KW-1185">Reference proteome</keyword>
<dbReference type="AlphaFoldDB" id="A0A2W0HKX1"/>
<reference evidence="1 2" key="1">
    <citation type="submission" date="2017-10" db="EMBL/GenBank/DDBJ databases">
        <title>Bacillus sp. nov., a halophilic bacterium isolated from a Yangshapao Lake.</title>
        <authorList>
            <person name="Wang H."/>
        </authorList>
    </citation>
    <scope>NUCLEOTIDE SEQUENCE [LARGE SCALE GENOMIC DNA]</scope>
    <source>
        <strain evidence="1 2">YSP-3</strain>
    </source>
</reference>
<gene>
    <name evidence="1" type="ORF">CR205_06100</name>
</gene>